<dbReference type="InterPro" id="IPR009081">
    <property type="entry name" value="PP-bd_ACP"/>
</dbReference>
<dbReference type="InterPro" id="IPR029058">
    <property type="entry name" value="AB_hydrolase_fold"/>
</dbReference>
<gene>
    <name evidence="4" type="ORF">Zmor_012660</name>
</gene>
<evidence type="ECO:0000256" key="2">
    <source>
        <dbReference type="PROSITE-ProRule" id="PRU00497"/>
    </source>
</evidence>
<dbReference type="Gene3D" id="3.40.50.720">
    <property type="entry name" value="NAD(P)-binding Rossmann-like Domain"/>
    <property type="match status" value="1"/>
</dbReference>
<dbReference type="InterPro" id="IPR036291">
    <property type="entry name" value="NAD(P)-bd_dom_sf"/>
</dbReference>
<comment type="caution">
    <text evidence="4">The sequence shown here is derived from an EMBL/GenBank/DDBJ whole genome shotgun (WGS) entry which is preliminary data.</text>
</comment>
<dbReference type="SUPFAM" id="SSF47336">
    <property type="entry name" value="ACP-like"/>
    <property type="match status" value="1"/>
</dbReference>
<dbReference type="SUPFAM" id="SSF51735">
    <property type="entry name" value="NAD(P)-binding Rossmann-fold domains"/>
    <property type="match status" value="2"/>
</dbReference>
<evidence type="ECO:0000256" key="1">
    <source>
        <dbReference type="ARBA" id="ARBA00012480"/>
    </source>
</evidence>
<feature type="domain" description="Carrier" evidence="3">
    <location>
        <begin position="910"/>
        <end position="987"/>
    </location>
</feature>
<dbReference type="GO" id="GO:0004312">
    <property type="term" value="F:fatty acid synthase activity"/>
    <property type="evidence" value="ECO:0007669"/>
    <property type="project" value="TreeGrafter"/>
</dbReference>
<dbReference type="CDD" id="cd08954">
    <property type="entry name" value="KR_1_FAS_SDR_x"/>
    <property type="match status" value="1"/>
</dbReference>
<keyword evidence="5" id="KW-1185">Reference proteome</keyword>
<dbReference type="GO" id="GO:0016297">
    <property type="term" value="F:fatty acyl-[ACP] hydrolase activity"/>
    <property type="evidence" value="ECO:0007669"/>
    <property type="project" value="UniProtKB-EC"/>
</dbReference>
<dbReference type="InterPro" id="IPR000618">
    <property type="entry name" value="Insect_cuticle"/>
</dbReference>
<dbReference type="GO" id="GO:0006633">
    <property type="term" value="P:fatty acid biosynthetic process"/>
    <property type="evidence" value="ECO:0007669"/>
    <property type="project" value="TreeGrafter"/>
</dbReference>
<dbReference type="Pfam" id="PF00550">
    <property type="entry name" value="PP-binding"/>
    <property type="match status" value="1"/>
</dbReference>
<dbReference type="InterPro" id="IPR013968">
    <property type="entry name" value="PKS_KR"/>
</dbReference>
<dbReference type="SMART" id="SM00829">
    <property type="entry name" value="PKS_ER"/>
    <property type="match status" value="1"/>
</dbReference>
<dbReference type="PANTHER" id="PTHR43775">
    <property type="entry name" value="FATTY ACID SYNTHASE"/>
    <property type="match status" value="1"/>
</dbReference>
<dbReference type="InterPro" id="IPR001031">
    <property type="entry name" value="Thioesterase"/>
</dbReference>
<dbReference type="PROSITE" id="PS51155">
    <property type="entry name" value="CHIT_BIND_RR_2"/>
    <property type="match status" value="1"/>
</dbReference>
<organism evidence="4 5">
    <name type="scientific">Zophobas morio</name>
    <dbReference type="NCBI Taxonomy" id="2755281"/>
    <lineage>
        <taxon>Eukaryota</taxon>
        <taxon>Metazoa</taxon>
        <taxon>Ecdysozoa</taxon>
        <taxon>Arthropoda</taxon>
        <taxon>Hexapoda</taxon>
        <taxon>Insecta</taxon>
        <taxon>Pterygota</taxon>
        <taxon>Neoptera</taxon>
        <taxon>Endopterygota</taxon>
        <taxon>Coleoptera</taxon>
        <taxon>Polyphaga</taxon>
        <taxon>Cucujiformia</taxon>
        <taxon>Tenebrionidae</taxon>
        <taxon>Zophobas</taxon>
    </lineage>
</organism>
<dbReference type="Proteomes" id="UP001168821">
    <property type="component" value="Unassembled WGS sequence"/>
</dbReference>
<dbReference type="InterPro" id="IPR050091">
    <property type="entry name" value="PKS_NRPS_Biosynth_Enz"/>
</dbReference>
<dbReference type="Pfam" id="PF13602">
    <property type="entry name" value="ADH_zinc_N_2"/>
    <property type="match status" value="1"/>
</dbReference>
<proteinExistence type="predicted"/>
<dbReference type="InterPro" id="IPR057326">
    <property type="entry name" value="KR_dom"/>
</dbReference>
<dbReference type="Gene3D" id="1.10.1200.10">
    <property type="entry name" value="ACP-like"/>
    <property type="match status" value="1"/>
</dbReference>
<keyword evidence="2" id="KW-0193">Cuticle</keyword>
<dbReference type="InterPro" id="IPR036736">
    <property type="entry name" value="ACP-like_sf"/>
</dbReference>
<dbReference type="SUPFAM" id="SSF50129">
    <property type="entry name" value="GroES-like"/>
    <property type="match status" value="1"/>
</dbReference>
<dbReference type="SMART" id="SM00822">
    <property type="entry name" value="PKS_KR"/>
    <property type="match status" value="1"/>
</dbReference>
<dbReference type="EC" id="3.1.2.14" evidence="1"/>
<dbReference type="SUPFAM" id="SSF53474">
    <property type="entry name" value="alpha/beta-Hydrolases"/>
    <property type="match status" value="1"/>
</dbReference>
<evidence type="ECO:0000313" key="5">
    <source>
        <dbReference type="Proteomes" id="UP001168821"/>
    </source>
</evidence>
<dbReference type="Pfam" id="PF00379">
    <property type="entry name" value="Chitin_bind_4"/>
    <property type="match status" value="1"/>
</dbReference>
<sequence length="1318" mass="148362">MVRSSAPAAARLSLVDWNSYNYHEPQGPGTYAFGYDIDDASSNNVQFRNEERHPNGTVTGSYGYVAPDGNVRVVNYIADQNGYRFKSVEIINEFTNVNSEHILGFVNKILERIPGVTPDLTISSKTTMDETPGIKFETVTLTPESNIHLYVGSKILQQRNTLKQFFTPLNKNGFILTREDINFSLKNDITEVDVLTDYLTPNERIILLRRKVENVRPEFIKVSSSNFGWIPELQNALTLRKDVITYATNRDPDGILGLINCIRREPNGNLVKCFFMMDDAPEFDPHHSFYGEQISKNLAVNIYKDKSWGTYRYLLLEEIQKIDCEHSYADLKSRGDISSFEWLEGHLSEEVPLKERQLLVSTCYSSVNFKDIMAASGRVNLEILQPHRLDQEILIGFEFSGKDLSGRRMSAMTNEQGISSHVTFDSSLIWKIPDSWTLEDAATIPIVYCTIIYALLMVGDLKPGSTILIHSVTGGVGLAALNICLHYKCEIYVTVGTQEKRTYLKENYPQIPDNHIGNSRDTSFEQMIKTETRNKGVDMILNSLSEDKLQASIRCLARGGKFMEIGKYDLATNNSLNLLFMEKEVSYHGILFDVVFRSFTEMKAKVMKGLIDGIGAGFVKPLPRTVFSANEIEKSYRYMMTGKHIGRILIKLRNEEEDSVGPLHMMSNPRFHCDVRYTYIVIGGLGGVGLELSDWLVLRGARKLVLSSRSGIQTGYHQQRIHIWTTYGVEVKISVRDVTTERGCEDLINEATELGPVDAIFNLAVVLKDALFEDQTQETFETSLAPKARATLYLDRVTRKLCPKLRYFVIFSSLSCGRGNPGQSNYGMANSVMERICENRKREGLPAVAIQWGAIGEVGLAAKMQRENKELVFGGIVQQKISSCLEVLDVLLKHNYPVVSSMVVTEKRQEGNSLSAAETVAYVLGIKDMKTVSHNTTFAELGMDSMMGTEIVQVLEKDFEIYVTSKDVRSLTFAKLTEMEEGKIKKSVEVLDKKTEEGENLFIAYIPNRETVHLPAIKLNSHVDSHLEVPTVFVLPGVESIFKPLEFLINSLKAHVVGVQYNYNNPEDSIERTAQNTLPHIESFLSKDTSFYIIGYSFGTLVALEMTSLLEEKGYTGILILIDGSPAYSSSSLKKHFPHETETQFQTAVLRKISSLLIPLNVFSQYEEMLMKSNNFEEQIDLFLSLLPPKIRDEVKLEKQAGIALYKRCKAMLDYTFKNKKIQSSVHLFKAKYPMVHETDDYQLSTICDDVVQVTTVDGDHATILNSPDFVKAVSEIVPERFAASETCRVSPAPTAPSASRASKIMTPRLDDPLVFDV</sequence>
<reference evidence="4" key="1">
    <citation type="journal article" date="2023" name="G3 (Bethesda)">
        <title>Whole genome assemblies of Zophobas morio and Tenebrio molitor.</title>
        <authorList>
            <person name="Kaur S."/>
            <person name="Stinson S.A."/>
            <person name="diCenzo G.C."/>
        </authorList>
    </citation>
    <scope>NUCLEOTIDE SEQUENCE</scope>
    <source>
        <strain evidence="4">QUZm001</strain>
    </source>
</reference>
<dbReference type="InterPro" id="IPR011032">
    <property type="entry name" value="GroES-like_sf"/>
</dbReference>
<dbReference type="Gene3D" id="3.90.180.10">
    <property type="entry name" value="Medium-chain alcohol dehydrogenases, catalytic domain"/>
    <property type="match status" value="1"/>
</dbReference>
<dbReference type="PROSITE" id="PS50075">
    <property type="entry name" value="CARRIER"/>
    <property type="match status" value="1"/>
</dbReference>
<evidence type="ECO:0000259" key="3">
    <source>
        <dbReference type="PROSITE" id="PS50075"/>
    </source>
</evidence>
<dbReference type="Gene3D" id="3.40.50.1820">
    <property type="entry name" value="alpha/beta hydrolase"/>
    <property type="match status" value="1"/>
</dbReference>
<dbReference type="EMBL" id="JALNTZ010000004">
    <property type="protein sequence ID" value="KAJ3653406.1"/>
    <property type="molecule type" value="Genomic_DNA"/>
</dbReference>
<dbReference type="GO" id="GO:0016491">
    <property type="term" value="F:oxidoreductase activity"/>
    <property type="evidence" value="ECO:0007669"/>
    <property type="project" value="InterPro"/>
</dbReference>
<dbReference type="InterPro" id="IPR020843">
    <property type="entry name" value="ER"/>
</dbReference>
<dbReference type="PRINTS" id="PR00947">
    <property type="entry name" value="CUTICLE"/>
</dbReference>
<dbReference type="GO" id="GO:0042302">
    <property type="term" value="F:structural constituent of cuticle"/>
    <property type="evidence" value="ECO:0007669"/>
    <property type="project" value="UniProtKB-UniRule"/>
</dbReference>
<name>A0AA38MEK8_9CUCU</name>
<dbReference type="PANTHER" id="PTHR43775:SF23">
    <property type="entry name" value="FATTY ACID SYNTHASE 3"/>
    <property type="match status" value="1"/>
</dbReference>
<accession>A0AA38MEK8</accession>
<dbReference type="InterPro" id="IPR049391">
    <property type="entry name" value="FAS_pseudo-KR"/>
</dbReference>
<dbReference type="CDD" id="cd05195">
    <property type="entry name" value="enoyl_red"/>
    <property type="match status" value="1"/>
</dbReference>
<dbReference type="Pfam" id="PF21149">
    <property type="entry name" value="FAS_pseudo-KR"/>
    <property type="match status" value="1"/>
</dbReference>
<dbReference type="Pfam" id="PF00975">
    <property type="entry name" value="Thioesterase"/>
    <property type="match status" value="1"/>
</dbReference>
<protein>
    <recommendedName>
        <fullName evidence="1">oleoyl-[acyl-carrier-protein] hydrolase</fullName>
        <ecNumber evidence="1">3.1.2.14</ecNumber>
    </recommendedName>
</protein>
<dbReference type="Pfam" id="PF08659">
    <property type="entry name" value="KR"/>
    <property type="match status" value="1"/>
</dbReference>
<evidence type="ECO:0000313" key="4">
    <source>
        <dbReference type="EMBL" id="KAJ3653406.1"/>
    </source>
</evidence>